<dbReference type="Pfam" id="PF00042">
    <property type="entry name" value="Globin"/>
    <property type="match status" value="1"/>
</dbReference>
<reference evidence="8 9" key="1">
    <citation type="submission" date="2024-11" db="EMBL/GenBank/DDBJ databases">
        <title>Chromosome-level genome assembly of the freshwater bivalve Anodonta woodiana.</title>
        <authorList>
            <person name="Chen X."/>
        </authorList>
    </citation>
    <scope>NUCLEOTIDE SEQUENCE [LARGE SCALE GENOMIC DNA]</scope>
    <source>
        <strain evidence="8">MN2024</strain>
        <tissue evidence="8">Gills</tissue>
    </source>
</reference>
<keyword evidence="2 6" id="KW-0349">Heme</keyword>
<dbReference type="GO" id="GO:0046872">
    <property type="term" value="F:metal ion binding"/>
    <property type="evidence" value="ECO:0007669"/>
    <property type="project" value="UniProtKB-KW"/>
</dbReference>
<evidence type="ECO:0000256" key="2">
    <source>
        <dbReference type="ARBA" id="ARBA00022617"/>
    </source>
</evidence>
<dbReference type="EMBL" id="JBJQND010000006">
    <property type="protein sequence ID" value="KAL3873259.1"/>
    <property type="molecule type" value="Genomic_DNA"/>
</dbReference>
<comment type="similarity">
    <text evidence="6">Belongs to the globin family.</text>
</comment>
<evidence type="ECO:0000313" key="8">
    <source>
        <dbReference type="EMBL" id="KAL3873259.1"/>
    </source>
</evidence>
<dbReference type="PANTHER" id="PTHR46458">
    <property type="entry name" value="BLR2807 PROTEIN"/>
    <property type="match status" value="1"/>
</dbReference>
<evidence type="ECO:0000313" key="9">
    <source>
        <dbReference type="Proteomes" id="UP001634394"/>
    </source>
</evidence>
<evidence type="ECO:0000256" key="5">
    <source>
        <dbReference type="ARBA" id="ARBA00023004"/>
    </source>
</evidence>
<dbReference type="PROSITE" id="PS01033">
    <property type="entry name" value="GLOBIN"/>
    <property type="match status" value="1"/>
</dbReference>
<proteinExistence type="inferred from homology"/>
<keyword evidence="4" id="KW-0479">Metal-binding</keyword>
<protein>
    <recommendedName>
        <fullName evidence="7">Globin domain-containing protein</fullName>
    </recommendedName>
</protein>
<keyword evidence="1 6" id="KW-0813">Transport</keyword>
<keyword evidence="5" id="KW-0408">Iron</keyword>
<gene>
    <name evidence="8" type="ORF">ACJMK2_036397</name>
</gene>
<comment type="caution">
    <text evidence="8">The sequence shown here is derived from an EMBL/GenBank/DDBJ whole genome shotgun (WGS) entry which is preliminary data.</text>
</comment>
<keyword evidence="3 6" id="KW-0561">Oxygen transport</keyword>
<evidence type="ECO:0000256" key="6">
    <source>
        <dbReference type="RuleBase" id="RU000356"/>
    </source>
</evidence>
<keyword evidence="9" id="KW-1185">Reference proteome</keyword>
<accession>A0ABD3WH32</accession>
<evidence type="ECO:0000256" key="3">
    <source>
        <dbReference type="ARBA" id="ARBA00022621"/>
    </source>
</evidence>
<dbReference type="GO" id="GO:0005344">
    <property type="term" value="F:oxygen carrier activity"/>
    <property type="evidence" value="ECO:0007669"/>
    <property type="project" value="UniProtKB-KW"/>
</dbReference>
<evidence type="ECO:0000259" key="7">
    <source>
        <dbReference type="PROSITE" id="PS01033"/>
    </source>
</evidence>
<evidence type="ECO:0000256" key="4">
    <source>
        <dbReference type="ARBA" id="ARBA00022723"/>
    </source>
</evidence>
<dbReference type="Proteomes" id="UP001634394">
    <property type="component" value="Unassembled WGS sequence"/>
</dbReference>
<dbReference type="InterPro" id="IPR000971">
    <property type="entry name" value="Globin"/>
</dbReference>
<sequence>MGCAGSKSVTIAPGKQLYLYMSEEEIKLVQESWEVLKDDLEEVGFLVFQRLLCMHDEVKKLFHMFLTQESSGEYVIDEGKLRAHSRIVMEALGAAVECLDDSDQLSLILISAGHRHANYDVQSNMVMHMWPAVKGALADKLGCGLTKELKRAWEHVFDFIASKFAEGVVVCKKNSSNARHIA</sequence>
<name>A0ABD3WH32_SINWO</name>
<dbReference type="AlphaFoldDB" id="A0ABD3WH32"/>
<dbReference type="InterPro" id="IPR009050">
    <property type="entry name" value="Globin-like_sf"/>
</dbReference>
<dbReference type="InterPro" id="IPR050532">
    <property type="entry name" value="Globin-like_OT"/>
</dbReference>
<dbReference type="SUPFAM" id="SSF46458">
    <property type="entry name" value="Globin-like"/>
    <property type="match status" value="1"/>
</dbReference>
<dbReference type="InterPro" id="IPR044399">
    <property type="entry name" value="Mb-like_M"/>
</dbReference>
<organism evidence="8 9">
    <name type="scientific">Sinanodonta woodiana</name>
    <name type="common">Chinese pond mussel</name>
    <name type="synonym">Anodonta woodiana</name>
    <dbReference type="NCBI Taxonomy" id="1069815"/>
    <lineage>
        <taxon>Eukaryota</taxon>
        <taxon>Metazoa</taxon>
        <taxon>Spiralia</taxon>
        <taxon>Lophotrochozoa</taxon>
        <taxon>Mollusca</taxon>
        <taxon>Bivalvia</taxon>
        <taxon>Autobranchia</taxon>
        <taxon>Heteroconchia</taxon>
        <taxon>Palaeoheterodonta</taxon>
        <taxon>Unionida</taxon>
        <taxon>Unionoidea</taxon>
        <taxon>Unionidae</taxon>
        <taxon>Unioninae</taxon>
        <taxon>Sinanodonta</taxon>
    </lineage>
</organism>
<evidence type="ECO:0000256" key="1">
    <source>
        <dbReference type="ARBA" id="ARBA00022448"/>
    </source>
</evidence>
<dbReference type="Gene3D" id="1.10.490.10">
    <property type="entry name" value="Globins"/>
    <property type="match status" value="1"/>
</dbReference>
<feature type="domain" description="Globin" evidence="7">
    <location>
        <begin position="20"/>
        <end position="169"/>
    </location>
</feature>
<dbReference type="InterPro" id="IPR012292">
    <property type="entry name" value="Globin/Proto"/>
</dbReference>
<dbReference type="PANTHER" id="PTHR46458:SF1">
    <property type="entry name" value="GEO09476P1"/>
    <property type="match status" value="1"/>
</dbReference>
<dbReference type="CDD" id="cd01040">
    <property type="entry name" value="Mb-like"/>
    <property type="match status" value="1"/>
</dbReference>